<reference evidence="2" key="1">
    <citation type="submission" date="2022-05" db="EMBL/GenBank/DDBJ databases">
        <title>The Musa troglodytarum L. genome provides insights into the mechanism of non-climacteric behaviour and enrichment of carotenoids.</title>
        <authorList>
            <person name="Wang J."/>
        </authorList>
    </citation>
    <scope>NUCLEOTIDE SEQUENCE</scope>
    <source>
        <tissue evidence="2">Leaf</tissue>
    </source>
</reference>
<evidence type="ECO:0000313" key="3">
    <source>
        <dbReference type="Proteomes" id="UP001055439"/>
    </source>
</evidence>
<evidence type="ECO:0000313" key="2">
    <source>
        <dbReference type="EMBL" id="URE26865.1"/>
    </source>
</evidence>
<evidence type="ECO:0000256" key="1">
    <source>
        <dbReference type="SAM" id="MobiDB-lite"/>
    </source>
</evidence>
<dbReference type="AlphaFoldDB" id="A0A9E7H4Y1"/>
<feature type="region of interest" description="Disordered" evidence="1">
    <location>
        <begin position="1"/>
        <end position="21"/>
    </location>
</feature>
<proteinExistence type="predicted"/>
<sequence>MQLGLAQQRGSEEPLVPSPTQTECAVTGRRLLRPATARLERVFLHCRSPVPRRKEDGNEEVEEDGSGSDVLCHDLGRLPFLAVNGQGRRLDRSPPRRKGVPFPPLPVLCPDSSRSPRRWVNKRLEREMEITRLREELLAQAKQKDSLILVQNKAN</sequence>
<accession>A0A9E7H4Y1</accession>
<dbReference type="Proteomes" id="UP001055439">
    <property type="component" value="Chromosome 8"/>
</dbReference>
<protein>
    <submittedName>
        <fullName evidence="2">Uncharacterized protein</fullName>
    </submittedName>
</protein>
<name>A0A9E7H4Y1_9LILI</name>
<feature type="compositionally biased region" description="Acidic residues" evidence="1">
    <location>
        <begin position="57"/>
        <end position="66"/>
    </location>
</feature>
<gene>
    <name evidence="2" type="ORF">MUK42_06914</name>
</gene>
<organism evidence="2 3">
    <name type="scientific">Musa troglodytarum</name>
    <name type="common">fe'i banana</name>
    <dbReference type="NCBI Taxonomy" id="320322"/>
    <lineage>
        <taxon>Eukaryota</taxon>
        <taxon>Viridiplantae</taxon>
        <taxon>Streptophyta</taxon>
        <taxon>Embryophyta</taxon>
        <taxon>Tracheophyta</taxon>
        <taxon>Spermatophyta</taxon>
        <taxon>Magnoliopsida</taxon>
        <taxon>Liliopsida</taxon>
        <taxon>Zingiberales</taxon>
        <taxon>Musaceae</taxon>
        <taxon>Musa</taxon>
    </lineage>
</organism>
<keyword evidence="3" id="KW-1185">Reference proteome</keyword>
<feature type="region of interest" description="Disordered" evidence="1">
    <location>
        <begin position="49"/>
        <end position="70"/>
    </location>
</feature>
<dbReference type="EMBL" id="CP097510">
    <property type="protein sequence ID" value="URE26865.1"/>
    <property type="molecule type" value="Genomic_DNA"/>
</dbReference>